<name>A0A1E5P0P0_9ACTN</name>
<dbReference type="Proteomes" id="UP000095705">
    <property type="component" value="Unassembled WGS sequence"/>
</dbReference>
<dbReference type="RefSeq" id="WP_069924608.1">
    <property type="nucleotide sequence ID" value="NZ_MEHK01000002.1"/>
</dbReference>
<dbReference type="OrthoDB" id="3918894at2"/>
<organism evidence="1 2">
    <name type="scientific">Streptomyces subrutilus</name>
    <dbReference type="NCBI Taxonomy" id="36818"/>
    <lineage>
        <taxon>Bacteria</taxon>
        <taxon>Bacillati</taxon>
        <taxon>Actinomycetota</taxon>
        <taxon>Actinomycetes</taxon>
        <taxon>Kitasatosporales</taxon>
        <taxon>Streptomycetaceae</taxon>
        <taxon>Streptomyces</taxon>
    </lineage>
</organism>
<comment type="caution">
    <text evidence="1">The sequence shown here is derived from an EMBL/GenBank/DDBJ whole genome shotgun (WGS) entry which is preliminary data.</text>
</comment>
<sequence length="434" mass="49616">MSNKVVTLPEIPKAGEDLEDYIAALFQASGHFVEKQIIERDPADILELDIFATYYGPDEALRRLIEVKGGRWGFTDLFKVVGWMQYLDLEHGAFFMTQWDDRESATRKMKPLGLDVVCFDDFEAAPQLFTDKGYGSFAQPRLIHLWRHSYGVERKFVKLIHQQERAGHEGAKAAKTYHRQINNGTFFARAPEESLALLYEAYGDHPKLTLGYARELDGEGFDPHTPTSDSPSYQVMLRNGSHPELQACMYLEHRARLAILKAAVDYALAHPDGPPEFRTSEDGKSFFFQGLTYHVLPGTFHDGIAWLREQPNFARYATFWQQFLWGWGGFYLEDRTGEEFEWMAEYSGIPADEIPTALEAFDRFFPISNGWLTTPGPTDIHMLKMVPMIFQGIGAHQRRIQYKLGKNLSELQPTSRYTASDLGKRISCAVDFLL</sequence>
<gene>
    <name evidence="1" type="ORF">BGK67_34160</name>
</gene>
<protein>
    <submittedName>
        <fullName evidence="1">Uncharacterized protein</fullName>
    </submittedName>
</protein>
<keyword evidence="2" id="KW-1185">Reference proteome</keyword>
<dbReference type="AlphaFoldDB" id="A0A1E5P0P0"/>
<proteinExistence type="predicted"/>
<evidence type="ECO:0000313" key="1">
    <source>
        <dbReference type="EMBL" id="OEJ22561.1"/>
    </source>
</evidence>
<accession>A0A1E5P0P0</accession>
<evidence type="ECO:0000313" key="2">
    <source>
        <dbReference type="Proteomes" id="UP000095705"/>
    </source>
</evidence>
<dbReference type="EMBL" id="MEHK01000002">
    <property type="protein sequence ID" value="OEJ22561.1"/>
    <property type="molecule type" value="Genomic_DNA"/>
</dbReference>
<reference evidence="1 2" key="1">
    <citation type="submission" date="2016-08" db="EMBL/GenBank/DDBJ databases">
        <title>The complete genome of Streptomyces subrutilus 10-1-1.</title>
        <authorList>
            <person name="Chen X."/>
        </authorList>
    </citation>
    <scope>NUCLEOTIDE SEQUENCE [LARGE SCALE GENOMIC DNA]</scope>
    <source>
        <strain evidence="1 2">10-1-1</strain>
    </source>
</reference>